<dbReference type="GO" id="GO:0031573">
    <property type="term" value="P:mitotic intra-S DNA damage checkpoint signaling"/>
    <property type="evidence" value="ECO:0007669"/>
    <property type="project" value="TreeGrafter"/>
</dbReference>
<dbReference type="AlphaFoldDB" id="A0A4Q1BJY2"/>
<gene>
    <name evidence="2" type="ORF">M231_04718</name>
</gene>
<keyword evidence="3" id="KW-1185">Reference proteome</keyword>
<dbReference type="OrthoDB" id="60092at2759"/>
<dbReference type="STRING" id="5217.A0A4Q1BJY2"/>
<feature type="region of interest" description="Disordered" evidence="1">
    <location>
        <begin position="399"/>
        <end position="432"/>
    </location>
</feature>
<dbReference type="GO" id="GO:0006281">
    <property type="term" value="P:DNA repair"/>
    <property type="evidence" value="ECO:0007669"/>
    <property type="project" value="TreeGrafter"/>
</dbReference>
<dbReference type="Pfam" id="PF04139">
    <property type="entry name" value="Rad9"/>
    <property type="match status" value="1"/>
</dbReference>
<dbReference type="VEuPathDB" id="FungiDB:TREMEDRAFT_60659"/>
<feature type="compositionally biased region" description="Low complexity" evidence="1">
    <location>
        <begin position="297"/>
        <end position="308"/>
    </location>
</feature>
<feature type="compositionally biased region" description="Low complexity" evidence="1">
    <location>
        <begin position="280"/>
        <end position="289"/>
    </location>
</feature>
<dbReference type="GO" id="GO:0030896">
    <property type="term" value="C:checkpoint clamp complex"/>
    <property type="evidence" value="ECO:0007669"/>
    <property type="project" value="InterPro"/>
</dbReference>
<dbReference type="EMBL" id="SDIL01000055">
    <property type="protein sequence ID" value="RXK38049.1"/>
    <property type="molecule type" value="Genomic_DNA"/>
</dbReference>
<sequence>MAVINMNKSAYVRFSLQPSFFCRWRPMGNIEQQRRGIQCQLLVKSMLAGIGKPASLANVERLDLKIVDNDQVLYKKAPRDPGAGEEEDESDDDLAKSIEAVLVMKLVCDYGITKRHSLYLQTSDFPRPEVNPDSTPSGFTIDGTVIQEWLKHFDITLTSASTTSSSNNNVPRPEHMLNWMFSNERVKIRSSEGVGGQVTTTIDVSTQEFEDYEVVDGRVDLTLPMREFRAAFQLAEQMHISLTVCFSDAGQPLTINNIDEDISSKITIFCAIATTICTAFDDDNTTPNPHRSRPSTRRPTSTSNPSSHQNGNPRKRPVSDDPTQHHPSSRRLRLSTLPMASTSSQRVNEERGRLFMSGGSQEVNGGEKQFVPPPSQEEIRSQVAAAGFEDLDAVVKEMGDVEEEEEVEEDRPTAIARPEEEREVEYPGMGDGEDLQLVWDLFAGDNPNESAHEANVRPEMDEVQELDEDEIGQGLGPTQAPLNRPFKTLFDDD</sequence>
<feature type="region of interest" description="Disordered" evidence="1">
    <location>
        <begin position="280"/>
        <end position="349"/>
    </location>
</feature>
<reference evidence="2 3" key="1">
    <citation type="submission" date="2016-06" db="EMBL/GenBank/DDBJ databases">
        <title>Evolution of pathogenesis and genome organization in the Tremellales.</title>
        <authorList>
            <person name="Cuomo C."/>
            <person name="Litvintseva A."/>
            <person name="Heitman J."/>
            <person name="Chen Y."/>
            <person name="Sun S."/>
            <person name="Springer D."/>
            <person name="Dromer F."/>
            <person name="Young S."/>
            <person name="Zeng Q."/>
            <person name="Chapman S."/>
            <person name="Gujja S."/>
            <person name="Saif S."/>
            <person name="Birren B."/>
        </authorList>
    </citation>
    <scope>NUCLEOTIDE SEQUENCE [LARGE SCALE GENOMIC DNA]</scope>
    <source>
        <strain evidence="2 3">ATCC 28783</strain>
    </source>
</reference>
<proteinExistence type="predicted"/>
<comment type="caution">
    <text evidence="2">The sequence shown here is derived from an EMBL/GenBank/DDBJ whole genome shotgun (WGS) entry which is preliminary data.</text>
</comment>
<dbReference type="Gene3D" id="3.70.10.10">
    <property type="match status" value="1"/>
</dbReference>
<evidence type="ECO:0000256" key="1">
    <source>
        <dbReference type="SAM" id="MobiDB-lite"/>
    </source>
</evidence>
<organism evidence="2 3">
    <name type="scientific">Tremella mesenterica</name>
    <name type="common">Jelly fungus</name>
    <dbReference type="NCBI Taxonomy" id="5217"/>
    <lineage>
        <taxon>Eukaryota</taxon>
        <taxon>Fungi</taxon>
        <taxon>Dikarya</taxon>
        <taxon>Basidiomycota</taxon>
        <taxon>Agaricomycotina</taxon>
        <taxon>Tremellomycetes</taxon>
        <taxon>Tremellales</taxon>
        <taxon>Tremellaceae</taxon>
        <taxon>Tremella</taxon>
    </lineage>
</organism>
<dbReference type="GO" id="GO:0000076">
    <property type="term" value="P:DNA replication checkpoint signaling"/>
    <property type="evidence" value="ECO:0007669"/>
    <property type="project" value="TreeGrafter"/>
</dbReference>
<dbReference type="GO" id="GO:0071479">
    <property type="term" value="P:cellular response to ionizing radiation"/>
    <property type="evidence" value="ECO:0007669"/>
    <property type="project" value="TreeGrafter"/>
</dbReference>
<name>A0A4Q1BJY2_TREME</name>
<dbReference type="Proteomes" id="UP000289152">
    <property type="component" value="Unassembled WGS sequence"/>
</dbReference>
<dbReference type="PANTHER" id="PTHR15237:SF0">
    <property type="entry name" value="CELL CYCLE CHECKPOINT CONTROL PROTEIN"/>
    <property type="match status" value="1"/>
</dbReference>
<evidence type="ECO:0000313" key="2">
    <source>
        <dbReference type="EMBL" id="RXK38049.1"/>
    </source>
</evidence>
<protein>
    <recommendedName>
        <fullName evidence="4">Cell cycle checkpoint control protein RAD9A</fullName>
    </recommendedName>
</protein>
<dbReference type="InParanoid" id="A0A4Q1BJY2"/>
<feature type="compositionally biased region" description="Acidic residues" evidence="1">
    <location>
        <begin position="400"/>
        <end position="409"/>
    </location>
</feature>
<dbReference type="PANTHER" id="PTHR15237">
    <property type="entry name" value="DNA REPAIR PROTEIN RAD9"/>
    <property type="match status" value="1"/>
</dbReference>
<dbReference type="InterPro" id="IPR007268">
    <property type="entry name" value="Rad9/Ddc1"/>
</dbReference>
<evidence type="ECO:0008006" key="4">
    <source>
        <dbReference type="Google" id="ProtNLM"/>
    </source>
</evidence>
<feature type="region of interest" description="Disordered" evidence="1">
    <location>
        <begin position="469"/>
        <end position="493"/>
    </location>
</feature>
<accession>A0A4Q1BJY2</accession>
<evidence type="ECO:0000313" key="3">
    <source>
        <dbReference type="Proteomes" id="UP000289152"/>
    </source>
</evidence>